<accession>A0A2S4RUY9</accession>
<dbReference type="Proteomes" id="UP000237003">
    <property type="component" value="Unassembled WGS sequence"/>
</dbReference>
<evidence type="ECO:0000313" key="4">
    <source>
        <dbReference type="Proteomes" id="UP000237003"/>
    </source>
</evidence>
<keyword evidence="2" id="KW-0732">Signal</keyword>
<sequence>MKEFKLKPLYFMMLAVISVPSTSLAADISADETRTILSDKKVADSTLTNGMTVQTGKAHSLTTEAGTFSSPITRKRT</sequence>
<organism evidence="3 4">
    <name type="scientific">Citrobacter amalonaticus</name>
    <dbReference type="NCBI Taxonomy" id="35703"/>
    <lineage>
        <taxon>Bacteria</taxon>
        <taxon>Pseudomonadati</taxon>
        <taxon>Pseudomonadota</taxon>
        <taxon>Gammaproteobacteria</taxon>
        <taxon>Enterobacterales</taxon>
        <taxon>Enterobacteriaceae</taxon>
        <taxon>Citrobacter</taxon>
    </lineage>
</organism>
<feature type="chain" id="PRO_5015603744" evidence="2">
    <location>
        <begin position="26"/>
        <end position="77"/>
    </location>
</feature>
<name>A0A2S4RUY9_CITAM</name>
<reference evidence="3 4" key="1">
    <citation type="submission" date="2018-01" db="EMBL/GenBank/DDBJ databases">
        <title>Complete genome sequences of 14 Citrobacter spp. isolated from plant in Canada.</title>
        <authorList>
            <person name="Bhandare S.G."/>
            <person name="Colavecchio A."/>
            <person name="Jeukens J."/>
            <person name="Emond-Rheault J.-G."/>
            <person name="Freschi L."/>
            <person name="Hamel J."/>
            <person name="Kukavica-Ibrulj I."/>
            <person name="Levesque R."/>
            <person name="Goodridge L."/>
        </authorList>
    </citation>
    <scope>NUCLEOTIDE SEQUENCE [LARGE SCALE GENOMIC DNA]</scope>
    <source>
        <strain evidence="3 4">S1285</strain>
    </source>
</reference>
<dbReference type="RefSeq" id="WP_103778527.1">
    <property type="nucleotide sequence ID" value="NZ_PQLX01000006.1"/>
</dbReference>
<dbReference type="EMBL" id="PQLX01000006">
    <property type="protein sequence ID" value="POU63965.1"/>
    <property type="molecule type" value="Genomic_DNA"/>
</dbReference>
<evidence type="ECO:0000256" key="1">
    <source>
        <dbReference type="SAM" id="MobiDB-lite"/>
    </source>
</evidence>
<evidence type="ECO:0000313" key="3">
    <source>
        <dbReference type="EMBL" id="POU63965.1"/>
    </source>
</evidence>
<dbReference type="AlphaFoldDB" id="A0A2S4RUY9"/>
<protein>
    <submittedName>
        <fullName evidence="3">Uncharacterized protein</fullName>
    </submittedName>
</protein>
<feature type="region of interest" description="Disordered" evidence="1">
    <location>
        <begin position="55"/>
        <end position="77"/>
    </location>
</feature>
<comment type="caution">
    <text evidence="3">The sequence shown here is derived from an EMBL/GenBank/DDBJ whole genome shotgun (WGS) entry which is preliminary data.</text>
</comment>
<evidence type="ECO:0000256" key="2">
    <source>
        <dbReference type="SAM" id="SignalP"/>
    </source>
</evidence>
<gene>
    <name evidence="3" type="ORF">C3430_17375</name>
</gene>
<feature type="signal peptide" evidence="2">
    <location>
        <begin position="1"/>
        <end position="25"/>
    </location>
</feature>
<proteinExistence type="predicted"/>